<sequence>IILSIVKAFNPASSEPVSLELLLPEAKKAELEKFVRSKVEKLCSGGIEVRFSKTIDNGFRIGPKEEGYLISFTDEDFKAIISEYLRPKTRKLLFGE</sequence>
<organism evidence="1 2">
    <name type="scientific">Candidatus Egerieousia excrementavium</name>
    <dbReference type="NCBI Taxonomy" id="2840778"/>
    <lineage>
        <taxon>Bacteria</taxon>
        <taxon>Pseudomonadati</taxon>
        <taxon>Bacteroidota</taxon>
        <taxon>Bacteroidia</taxon>
        <taxon>Bacteroidales</taxon>
        <taxon>Candidatus Egerieousia</taxon>
    </lineage>
</organism>
<proteinExistence type="predicted"/>
<gene>
    <name evidence="1" type="ORF">IAC68_01960</name>
</gene>
<evidence type="ECO:0000313" key="1">
    <source>
        <dbReference type="EMBL" id="MBO8428681.1"/>
    </source>
</evidence>
<comment type="caution">
    <text evidence="1">The sequence shown here is derived from an EMBL/GenBank/DDBJ whole genome shotgun (WGS) entry which is preliminary data.</text>
</comment>
<reference evidence="1" key="1">
    <citation type="submission" date="2020-10" db="EMBL/GenBank/DDBJ databases">
        <authorList>
            <person name="Gilroy R."/>
        </authorList>
    </citation>
    <scope>NUCLEOTIDE SEQUENCE</scope>
    <source>
        <strain evidence="1">15467</strain>
    </source>
</reference>
<accession>A0A9D9DK51</accession>
<evidence type="ECO:0000313" key="2">
    <source>
        <dbReference type="Proteomes" id="UP000823635"/>
    </source>
</evidence>
<dbReference type="Proteomes" id="UP000823635">
    <property type="component" value="Unassembled WGS sequence"/>
</dbReference>
<protein>
    <recommendedName>
        <fullName evidence="3">V-type ATP synthase subunit E</fullName>
    </recommendedName>
</protein>
<name>A0A9D9DK51_9BACT</name>
<dbReference type="EMBL" id="JADINB010000044">
    <property type="protein sequence ID" value="MBO8428681.1"/>
    <property type="molecule type" value="Genomic_DNA"/>
</dbReference>
<feature type="non-terminal residue" evidence="1">
    <location>
        <position position="1"/>
    </location>
</feature>
<reference evidence="1" key="2">
    <citation type="journal article" date="2021" name="PeerJ">
        <title>Extensive microbial diversity within the chicken gut microbiome revealed by metagenomics and culture.</title>
        <authorList>
            <person name="Gilroy R."/>
            <person name="Ravi A."/>
            <person name="Getino M."/>
            <person name="Pursley I."/>
            <person name="Horton D.L."/>
            <person name="Alikhan N.F."/>
            <person name="Baker D."/>
            <person name="Gharbi K."/>
            <person name="Hall N."/>
            <person name="Watson M."/>
            <person name="Adriaenssens E.M."/>
            <person name="Foster-Nyarko E."/>
            <person name="Jarju S."/>
            <person name="Secka A."/>
            <person name="Antonio M."/>
            <person name="Oren A."/>
            <person name="Chaudhuri R.R."/>
            <person name="La Ragione R."/>
            <person name="Hildebrand F."/>
            <person name="Pallen M.J."/>
        </authorList>
    </citation>
    <scope>NUCLEOTIDE SEQUENCE</scope>
    <source>
        <strain evidence="1">15467</strain>
    </source>
</reference>
<evidence type="ECO:0008006" key="3">
    <source>
        <dbReference type="Google" id="ProtNLM"/>
    </source>
</evidence>
<dbReference type="AlphaFoldDB" id="A0A9D9DK51"/>